<proteinExistence type="inferred from homology"/>
<keyword evidence="11" id="KW-0963">Cytoplasm</keyword>
<reference evidence="30 31" key="1">
    <citation type="submission" date="2019-07" db="EMBL/GenBank/DDBJ databases">
        <title>Finished genome of Venturia effusa.</title>
        <authorList>
            <person name="Young C.A."/>
            <person name="Cox M.P."/>
            <person name="Ganley A.R.D."/>
            <person name="David W.J."/>
        </authorList>
    </citation>
    <scope>NUCLEOTIDE SEQUENCE [LARGE SCALE GENOMIC DNA]</scope>
    <source>
        <strain evidence="31">albino</strain>
    </source>
</reference>
<dbReference type="PROSITE" id="PS00109">
    <property type="entry name" value="PROTEIN_KINASE_TYR"/>
    <property type="match status" value="1"/>
</dbReference>
<dbReference type="GO" id="GO:0070525">
    <property type="term" value="P:tRNA threonylcarbamoyladenosine metabolic process"/>
    <property type="evidence" value="ECO:0007669"/>
    <property type="project" value="TreeGrafter"/>
</dbReference>
<keyword evidence="14" id="KW-0808">Transferase</keyword>
<keyword evidence="12" id="KW-0723">Serine/threonine-protein kinase</keyword>
<keyword evidence="31" id="KW-1185">Reference proteome</keyword>
<evidence type="ECO:0000256" key="6">
    <source>
        <dbReference type="ARBA" id="ARBA00011534"/>
    </source>
</evidence>
<evidence type="ECO:0000256" key="2">
    <source>
        <dbReference type="ARBA" id="ARBA00004123"/>
    </source>
</evidence>
<dbReference type="Gene3D" id="1.10.510.10">
    <property type="entry name" value="Transferase(Phosphotransferase) domain 1"/>
    <property type="match status" value="1"/>
</dbReference>
<dbReference type="InterPro" id="IPR000719">
    <property type="entry name" value="Prot_kinase_dom"/>
</dbReference>
<protein>
    <recommendedName>
        <fullName evidence="9">EKC/KEOPS complex subunit BUD32</fullName>
        <ecNumber evidence="7">2.7.11.1</ecNumber>
    </recommendedName>
    <alternativeName>
        <fullName evidence="25 26">Atypical Serine/threonine protein kinase BUD32</fullName>
    </alternativeName>
    <alternativeName>
        <fullName evidence="8">EKC/KEOPS complex subunit bud32</fullName>
    </alternativeName>
</protein>
<evidence type="ECO:0000256" key="24">
    <source>
        <dbReference type="ARBA" id="ARBA00023242"/>
    </source>
</evidence>
<dbReference type="GO" id="GO:0005524">
    <property type="term" value="F:ATP binding"/>
    <property type="evidence" value="ECO:0007669"/>
    <property type="project" value="UniProtKB-KW"/>
</dbReference>
<evidence type="ECO:0000256" key="12">
    <source>
        <dbReference type="ARBA" id="ARBA00022527"/>
    </source>
</evidence>
<evidence type="ECO:0000256" key="25">
    <source>
        <dbReference type="ARBA" id="ARBA00030980"/>
    </source>
</evidence>
<evidence type="ECO:0000256" key="11">
    <source>
        <dbReference type="ARBA" id="ARBA00022490"/>
    </source>
</evidence>
<dbReference type="OrthoDB" id="3399at2759"/>
<dbReference type="GO" id="GO:0000781">
    <property type="term" value="C:chromosome, telomeric region"/>
    <property type="evidence" value="ECO:0007669"/>
    <property type="project" value="UniProtKB-SubCell"/>
</dbReference>
<dbReference type="GO" id="GO:0005829">
    <property type="term" value="C:cytosol"/>
    <property type="evidence" value="ECO:0007669"/>
    <property type="project" value="TreeGrafter"/>
</dbReference>
<evidence type="ECO:0000256" key="16">
    <source>
        <dbReference type="ARBA" id="ARBA00022741"/>
    </source>
</evidence>
<gene>
    <name evidence="30" type="ORF">FKW77_007465</name>
</gene>
<evidence type="ECO:0000256" key="15">
    <source>
        <dbReference type="ARBA" id="ARBA00022694"/>
    </source>
</evidence>
<comment type="function">
    <text evidence="1">Component of the EKC/KEOPS complex that is required for the formation of a threonylcarbamoyl group on adenosine at position 37 (t(6)A37) in tRNAs that read codons beginning with adenine. The complex is probably involved in the transfer of the threonylcarbamoyl moiety of threonylcarbamoyl-AMP (TC-AMP) to the N6 group of A37. BUD32 has ATPase activity in the context of the EKC/KEOPS complex and likely plays a supporting role to the catalytic subunit KAE1. The EKC/KEOPS complex also promotes both telomere uncapping and telomere elongation. The complex is required for efficient recruitment of transcriptional coactivators.</text>
</comment>
<dbReference type="GO" id="GO:0000408">
    <property type="term" value="C:EKC/KEOPS complex"/>
    <property type="evidence" value="ECO:0007669"/>
    <property type="project" value="TreeGrafter"/>
</dbReference>
<evidence type="ECO:0000256" key="21">
    <source>
        <dbReference type="ARBA" id="ARBA00023015"/>
    </source>
</evidence>
<evidence type="ECO:0000256" key="7">
    <source>
        <dbReference type="ARBA" id="ARBA00012513"/>
    </source>
</evidence>
<name>A0A517LKR6_9PEZI</name>
<comment type="catalytic activity">
    <reaction evidence="27">
        <text>L-threonyl-[protein] + ATP = O-phospho-L-threonyl-[protein] + ADP + H(+)</text>
        <dbReference type="Rhea" id="RHEA:46608"/>
        <dbReference type="Rhea" id="RHEA-COMP:11060"/>
        <dbReference type="Rhea" id="RHEA-COMP:11605"/>
        <dbReference type="ChEBI" id="CHEBI:15378"/>
        <dbReference type="ChEBI" id="CHEBI:30013"/>
        <dbReference type="ChEBI" id="CHEBI:30616"/>
        <dbReference type="ChEBI" id="CHEBI:61977"/>
        <dbReference type="ChEBI" id="CHEBI:456216"/>
        <dbReference type="EC" id="2.7.11.1"/>
    </reaction>
</comment>
<evidence type="ECO:0000256" key="23">
    <source>
        <dbReference type="ARBA" id="ARBA00023163"/>
    </source>
</evidence>
<keyword evidence="13" id="KW-0597">Phosphoprotein</keyword>
<evidence type="ECO:0000256" key="3">
    <source>
        <dbReference type="ARBA" id="ARBA00004496"/>
    </source>
</evidence>
<comment type="subunit">
    <text evidence="6">Component of the EKC/KEOPS complex composed of at least BUD32, CGI121, GON7, KAE1 and PCC1; the whole complex dimerizes.</text>
</comment>
<evidence type="ECO:0000313" key="31">
    <source>
        <dbReference type="Proteomes" id="UP000316270"/>
    </source>
</evidence>
<dbReference type="InterPro" id="IPR008266">
    <property type="entry name" value="Tyr_kinase_AS"/>
</dbReference>
<evidence type="ECO:0000256" key="13">
    <source>
        <dbReference type="ARBA" id="ARBA00022553"/>
    </source>
</evidence>
<dbReference type="InterPro" id="IPR011009">
    <property type="entry name" value="Kinase-like_dom_sf"/>
</dbReference>
<keyword evidence="24" id="KW-0539">Nucleus</keyword>
<evidence type="ECO:0000256" key="10">
    <source>
        <dbReference type="ARBA" id="ARBA00022454"/>
    </source>
</evidence>
<dbReference type="PANTHER" id="PTHR12209">
    <property type="entry name" value="NON-SPECIFIC SERINE/THREONINE PROTEIN KINASE"/>
    <property type="match status" value="1"/>
</dbReference>
<comment type="catalytic activity">
    <reaction evidence="28">
        <text>L-seryl-[protein] + ATP = O-phospho-L-seryl-[protein] + ADP + H(+)</text>
        <dbReference type="Rhea" id="RHEA:17989"/>
        <dbReference type="Rhea" id="RHEA-COMP:9863"/>
        <dbReference type="Rhea" id="RHEA-COMP:11604"/>
        <dbReference type="ChEBI" id="CHEBI:15378"/>
        <dbReference type="ChEBI" id="CHEBI:29999"/>
        <dbReference type="ChEBI" id="CHEBI:30616"/>
        <dbReference type="ChEBI" id="CHEBI:83421"/>
        <dbReference type="ChEBI" id="CHEBI:456216"/>
        <dbReference type="EC" id="2.7.11.1"/>
    </reaction>
</comment>
<dbReference type="EC" id="2.7.11.1" evidence="7"/>
<evidence type="ECO:0000256" key="8">
    <source>
        <dbReference type="ARBA" id="ARBA00013948"/>
    </source>
</evidence>
<comment type="subcellular location">
    <subcellularLocation>
        <location evidence="4">Chromosome</location>
        <location evidence="4">Telomere</location>
    </subcellularLocation>
    <subcellularLocation>
        <location evidence="3">Cytoplasm</location>
    </subcellularLocation>
    <subcellularLocation>
        <location evidence="2">Nucleus</location>
    </subcellularLocation>
</comment>
<comment type="similarity">
    <text evidence="5">Belongs to the protein kinase superfamily. BUD32 family.</text>
</comment>
<dbReference type="EMBL" id="CP042198">
    <property type="protein sequence ID" value="QDS76156.1"/>
    <property type="molecule type" value="Genomic_DNA"/>
</dbReference>
<sequence>MAMTTTHVPPAPFSSSLPHELTLITQGAEALIYETHFLTSTTKIALKYRPKKSYRHPALDAKLTRGRILAEARVMMRLRKEGVGVPALMGMSWEEGWLGMEWINGGSVRAVLDWWFRAKESEGSSQDGGNEVVLMLMRKIGQVVGRMHEVGVTHGDLTTSNLMVKMPSKTLGEESEINAPVIRDTISMDNPPVVERVSQHVPQVFDPTILQGSIVLIDFGLAVQTVQDEDRAVDLYVLERAFGSTHPQANDLFLEVLKEYKGSFQGANIVLKRLEDVRLRGRKKSMIG</sequence>
<keyword evidence="20" id="KW-0779">Telomere</keyword>
<evidence type="ECO:0000256" key="9">
    <source>
        <dbReference type="ARBA" id="ARBA00019973"/>
    </source>
</evidence>
<evidence type="ECO:0000256" key="17">
    <source>
        <dbReference type="ARBA" id="ARBA00022777"/>
    </source>
</evidence>
<dbReference type="PANTHER" id="PTHR12209:SF0">
    <property type="entry name" value="EKC_KEOPS COMPLEX SUBUNIT TP53RK"/>
    <property type="match status" value="1"/>
</dbReference>
<dbReference type="GO" id="GO:0005634">
    <property type="term" value="C:nucleus"/>
    <property type="evidence" value="ECO:0007669"/>
    <property type="project" value="UniProtKB-SubCell"/>
</dbReference>
<evidence type="ECO:0000256" key="19">
    <source>
        <dbReference type="ARBA" id="ARBA00022840"/>
    </source>
</evidence>
<evidence type="ECO:0000256" key="5">
    <source>
        <dbReference type="ARBA" id="ARBA00010630"/>
    </source>
</evidence>
<keyword evidence="21" id="KW-0805">Transcription regulation</keyword>
<keyword evidence="15" id="KW-0819">tRNA processing</keyword>
<evidence type="ECO:0000259" key="29">
    <source>
        <dbReference type="PROSITE" id="PS50011"/>
    </source>
</evidence>
<keyword evidence="10" id="KW-0158">Chromosome</keyword>
<organism evidence="30 31">
    <name type="scientific">Venturia effusa</name>
    <dbReference type="NCBI Taxonomy" id="50376"/>
    <lineage>
        <taxon>Eukaryota</taxon>
        <taxon>Fungi</taxon>
        <taxon>Dikarya</taxon>
        <taxon>Ascomycota</taxon>
        <taxon>Pezizomycotina</taxon>
        <taxon>Dothideomycetes</taxon>
        <taxon>Pleosporomycetidae</taxon>
        <taxon>Venturiales</taxon>
        <taxon>Venturiaceae</taxon>
        <taxon>Venturia</taxon>
    </lineage>
</organism>
<dbReference type="Proteomes" id="UP000316270">
    <property type="component" value="Chromosome 14"/>
</dbReference>
<dbReference type="FunFam" id="1.10.510.10:FF:000845">
    <property type="entry name" value="Probable bifunctional tRNA threonylcarbamoyladenosine biosynthesis protein"/>
    <property type="match status" value="1"/>
</dbReference>
<evidence type="ECO:0000256" key="27">
    <source>
        <dbReference type="ARBA" id="ARBA00047899"/>
    </source>
</evidence>
<evidence type="ECO:0000256" key="22">
    <source>
        <dbReference type="ARBA" id="ARBA00023159"/>
    </source>
</evidence>
<keyword evidence="19" id="KW-0067">ATP-binding</keyword>
<keyword evidence="22" id="KW-0010">Activator</keyword>
<accession>A0A517LKR6</accession>
<dbReference type="STRING" id="50376.A0A517LKR6"/>
<evidence type="ECO:0000256" key="18">
    <source>
        <dbReference type="ARBA" id="ARBA00022801"/>
    </source>
</evidence>
<dbReference type="AlphaFoldDB" id="A0A517LKR6"/>
<evidence type="ECO:0000256" key="20">
    <source>
        <dbReference type="ARBA" id="ARBA00022895"/>
    </source>
</evidence>
<dbReference type="SUPFAM" id="SSF56112">
    <property type="entry name" value="Protein kinase-like (PK-like)"/>
    <property type="match status" value="1"/>
</dbReference>
<evidence type="ECO:0000313" key="30">
    <source>
        <dbReference type="EMBL" id="QDS76156.1"/>
    </source>
</evidence>
<keyword evidence="17" id="KW-0418">Kinase</keyword>
<keyword evidence="23" id="KW-0804">Transcription</keyword>
<evidence type="ECO:0000256" key="1">
    <source>
        <dbReference type="ARBA" id="ARBA00003747"/>
    </source>
</evidence>
<dbReference type="GO" id="GO:0016787">
    <property type="term" value="F:hydrolase activity"/>
    <property type="evidence" value="ECO:0007669"/>
    <property type="project" value="UniProtKB-KW"/>
</dbReference>
<evidence type="ECO:0000256" key="14">
    <source>
        <dbReference type="ARBA" id="ARBA00022679"/>
    </source>
</evidence>
<dbReference type="PROSITE" id="PS50011">
    <property type="entry name" value="PROTEIN_KINASE_DOM"/>
    <property type="match status" value="1"/>
</dbReference>
<keyword evidence="16" id="KW-0547">Nucleotide-binding</keyword>
<feature type="domain" description="Protein kinase" evidence="29">
    <location>
        <begin position="18"/>
        <end position="288"/>
    </location>
</feature>
<dbReference type="Gene3D" id="3.30.200.20">
    <property type="entry name" value="Phosphorylase Kinase, domain 1"/>
    <property type="match status" value="1"/>
</dbReference>
<dbReference type="GO" id="GO:0008033">
    <property type="term" value="P:tRNA processing"/>
    <property type="evidence" value="ECO:0007669"/>
    <property type="project" value="UniProtKB-KW"/>
</dbReference>
<evidence type="ECO:0000256" key="28">
    <source>
        <dbReference type="ARBA" id="ARBA00048679"/>
    </source>
</evidence>
<evidence type="ECO:0000256" key="26">
    <source>
        <dbReference type="ARBA" id="ARBA00033194"/>
    </source>
</evidence>
<evidence type="ECO:0000256" key="4">
    <source>
        <dbReference type="ARBA" id="ARBA00004574"/>
    </source>
</evidence>
<dbReference type="FunFam" id="3.30.200.20:FF:000603">
    <property type="entry name" value="EKC/KEOPS complex subunit bud32"/>
    <property type="match status" value="1"/>
</dbReference>
<dbReference type="GO" id="GO:0004674">
    <property type="term" value="F:protein serine/threonine kinase activity"/>
    <property type="evidence" value="ECO:0007669"/>
    <property type="project" value="UniProtKB-KW"/>
</dbReference>
<keyword evidence="18" id="KW-0378">Hydrolase</keyword>